<dbReference type="SUPFAM" id="SSF54197">
    <property type="entry name" value="HIT-like"/>
    <property type="match status" value="1"/>
</dbReference>
<dbReference type="Pfam" id="PF01230">
    <property type="entry name" value="HIT"/>
    <property type="match status" value="1"/>
</dbReference>
<evidence type="ECO:0000256" key="2">
    <source>
        <dbReference type="PIRSR" id="PIRSR601310-3"/>
    </source>
</evidence>
<sequence length="115" mass="12820">MQNDDCLFCKISRGEIPSKKIYEDEEVFAFHDINPAAPVHFLIIPKRHITSLAEVSPEDGQLLGKMLVLAKKLALEQGCGNGFRIVINTGRDGGQEVPHLHIHVLGGPQPWKRRS</sequence>
<dbReference type="InterPro" id="IPR036265">
    <property type="entry name" value="HIT-like_sf"/>
</dbReference>
<dbReference type="InterPro" id="IPR011146">
    <property type="entry name" value="HIT-like"/>
</dbReference>
<accession>A0A388SBY1</accession>
<evidence type="ECO:0000256" key="3">
    <source>
        <dbReference type="PROSITE-ProRule" id="PRU00464"/>
    </source>
</evidence>
<dbReference type="PROSITE" id="PS00892">
    <property type="entry name" value="HIT_1"/>
    <property type="match status" value="1"/>
</dbReference>
<dbReference type="InterPro" id="IPR019808">
    <property type="entry name" value="Histidine_triad_CS"/>
</dbReference>
<name>A0A388SBY1_9BURK</name>
<evidence type="ECO:0000313" key="5">
    <source>
        <dbReference type="EMBL" id="GBO93143.1"/>
    </source>
</evidence>
<dbReference type="PROSITE" id="PS51084">
    <property type="entry name" value="HIT_2"/>
    <property type="match status" value="1"/>
</dbReference>
<dbReference type="AlphaFoldDB" id="A0A388SBY1"/>
<dbReference type="InterPro" id="IPR001310">
    <property type="entry name" value="Histidine_triad_HIT"/>
</dbReference>
<dbReference type="GO" id="GO:0003824">
    <property type="term" value="F:catalytic activity"/>
    <property type="evidence" value="ECO:0007669"/>
    <property type="project" value="InterPro"/>
</dbReference>
<feature type="active site" description="Tele-AMP-histidine intermediate" evidence="1">
    <location>
        <position position="101"/>
    </location>
</feature>
<dbReference type="CDD" id="cd01276">
    <property type="entry name" value="PKCI_related"/>
    <property type="match status" value="1"/>
</dbReference>
<dbReference type="RefSeq" id="WP_022443920.1">
    <property type="nucleotide sequence ID" value="NZ_BGZJ01000001.1"/>
</dbReference>
<dbReference type="OrthoDB" id="9784774at2"/>
<protein>
    <submittedName>
        <fullName evidence="5">Histidine triad nucleotide-binding protein</fullName>
    </submittedName>
</protein>
<organism evidence="5 6">
    <name type="scientific">Mesosutterella multiformis</name>
    <dbReference type="NCBI Taxonomy" id="2259133"/>
    <lineage>
        <taxon>Bacteria</taxon>
        <taxon>Pseudomonadati</taxon>
        <taxon>Pseudomonadota</taxon>
        <taxon>Betaproteobacteria</taxon>
        <taxon>Burkholderiales</taxon>
        <taxon>Sutterellaceae</taxon>
        <taxon>Mesosutterella</taxon>
    </lineage>
</organism>
<comment type="caution">
    <text evidence="5">The sequence shown here is derived from an EMBL/GenBank/DDBJ whole genome shotgun (WGS) entry which is preliminary data.</text>
</comment>
<dbReference type="PRINTS" id="PR00332">
    <property type="entry name" value="HISTRIAD"/>
</dbReference>
<proteinExistence type="predicted"/>
<feature type="short sequence motif" description="Histidine triad motif" evidence="2 3">
    <location>
        <begin position="99"/>
        <end position="103"/>
    </location>
</feature>
<reference evidence="5 6" key="1">
    <citation type="journal article" date="2018" name="Int. J. Syst. Evol. Microbiol.">
        <title>Mesosutterella multiformis gen. nov., sp. nov., a member of the family Sutterellaceae and Sutterella megalosphaeroides sp. nov., isolated from human faeces.</title>
        <authorList>
            <person name="Sakamoto M."/>
            <person name="Ikeyama N."/>
            <person name="Kunihiro T."/>
            <person name="Iino T."/>
            <person name="Yuki M."/>
            <person name="Ohkuma M."/>
        </authorList>
    </citation>
    <scope>NUCLEOTIDE SEQUENCE [LARGE SCALE GENOMIC DNA]</scope>
    <source>
        <strain evidence="5 6">4NBBH2</strain>
    </source>
</reference>
<dbReference type="Gene3D" id="3.30.428.10">
    <property type="entry name" value="HIT-like"/>
    <property type="match status" value="1"/>
</dbReference>
<feature type="domain" description="HIT" evidence="4">
    <location>
        <begin position="7"/>
        <end position="115"/>
    </location>
</feature>
<dbReference type="EMBL" id="BGZJ01000001">
    <property type="protein sequence ID" value="GBO93143.1"/>
    <property type="molecule type" value="Genomic_DNA"/>
</dbReference>
<evidence type="ECO:0000256" key="1">
    <source>
        <dbReference type="PIRSR" id="PIRSR601310-1"/>
    </source>
</evidence>
<keyword evidence="6" id="KW-1185">Reference proteome</keyword>
<accession>A0A401LKN6</accession>
<gene>
    <name evidence="5" type="ORF">MESMUL_04970</name>
</gene>
<dbReference type="Proteomes" id="UP000266091">
    <property type="component" value="Unassembled WGS sequence"/>
</dbReference>
<dbReference type="PANTHER" id="PTHR23089">
    <property type="entry name" value="HISTIDINE TRIAD HIT PROTEIN"/>
    <property type="match status" value="1"/>
</dbReference>
<evidence type="ECO:0000313" key="6">
    <source>
        <dbReference type="Proteomes" id="UP000266091"/>
    </source>
</evidence>
<evidence type="ECO:0000259" key="4">
    <source>
        <dbReference type="PROSITE" id="PS51084"/>
    </source>
</evidence>